<dbReference type="AlphaFoldDB" id="A0A833THF9"/>
<feature type="compositionally biased region" description="Basic residues" evidence="1">
    <location>
        <begin position="1"/>
        <end position="12"/>
    </location>
</feature>
<dbReference type="EMBL" id="LIHL02000014">
    <property type="protein sequence ID" value="KAF5447000.1"/>
    <property type="molecule type" value="Genomic_DNA"/>
</dbReference>
<dbReference type="EMBL" id="LIHL02000014">
    <property type="protein sequence ID" value="KAF5447002.1"/>
    <property type="molecule type" value="Genomic_DNA"/>
</dbReference>
<protein>
    <recommendedName>
        <fullName evidence="2">No apical meristem-associated C-terminal domain-containing protein</fullName>
    </recommendedName>
</protein>
<proteinExistence type="predicted"/>
<dbReference type="EMBL" id="LIHL02000014">
    <property type="protein sequence ID" value="KAF5447001.1"/>
    <property type="molecule type" value="Genomic_DNA"/>
</dbReference>
<gene>
    <name evidence="3" type="ORF">F2P56_032590</name>
    <name evidence="4" type="ORF">F2P56_032591</name>
    <name evidence="5" type="ORF">F2P56_032592</name>
</gene>
<comment type="caution">
    <text evidence="5">The sequence shown here is derived from an EMBL/GenBank/DDBJ whole genome shotgun (WGS) entry which is preliminary data.</text>
</comment>
<dbReference type="Gramene" id="Jr14_11810_p1">
    <property type="protein sequence ID" value="cds.Jr14_11810_p1"/>
    <property type="gene ID" value="Jr14_11810"/>
</dbReference>
<sequence length="148" mass="17126">MISLNTRRRSHDKRPANEQSSEVADHVVEENVERSLGKKAGKERLRKWKSQESCDAKFHKALARMTEDRRLFMAERRAWVMKADHDRGAQLELDKKKFEVEMMSKDLAGMNGMQQAYFLNIQRKIYEDSLNISECTSDKSPSTPHGGV</sequence>
<organism evidence="5 6">
    <name type="scientific">Juglans regia</name>
    <name type="common">English walnut</name>
    <dbReference type="NCBI Taxonomy" id="51240"/>
    <lineage>
        <taxon>Eukaryota</taxon>
        <taxon>Viridiplantae</taxon>
        <taxon>Streptophyta</taxon>
        <taxon>Embryophyta</taxon>
        <taxon>Tracheophyta</taxon>
        <taxon>Spermatophyta</taxon>
        <taxon>Magnoliopsida</taxon>
        <taxon>eudicotyledons</taxon>
        <taxon>Gunneridae</taxon>
        <taxon>Pentapetalae</taxon>
        <taxon>rosids</taxon>
        <taxon>fabids</taxon>
        <taxon>Fagales</taxon>
        <taxon>Juglandaceae</taxon>
        <taxon>Juglans</taxon>
    </lineage>
</organism>
<feature type="domain" description="No apical meristem-associated C-terminal" evidence="2">
    <location>
        <begin position="10"/>
        <end position="125"/>
    </location>
</feature>
<dbReference type="Pfam" id="PF14303">
    <property type="entry name" value="NAM-associated"/>
    <property type="match status" value="1"/>
</dbReference>
<accession>A0A833THF9</accession>
<reference evidence="5" key="2">
    <citation type="submission" date="2020-03" db="EMBL/GenBank/DDBJ databases">
        <title>Walnut 2.0.</title>
        <authorList>
            <person name="Marrano A."/>
            <person name="Britton M."/>
            <person name="Zimin A.V."/>
            <person name="Zaini P.A."/>
            <person name="Workman R."/>
            <person name="Puiu D."/>
            <person name="Bianco L."/>
            <person name="Allen B.J."/>
            <person name="Troggio M."/>
            <person name="Leslie C.A."/>
            <person name="Timp W."/>
            <person name="Dendekar A."/>
            <person name="Salzberg S.L."/>
            <person name="Neale D.B."/>
        </authorList>
    </citation>
    <scope>NUCLEOTIDE SEQUENCE</scope>
    <source>
        <tissue evidence="5">Leaves</tissue>
    </source>
</reference>
<evidence type="ECO:0000313" key="3">
    <source>
        <dbReference type="EMBL" id="KAF5447000.1"/>
    </source>
</evidence>
<dbReference type="InterPro" id="IPR029466">
    <property type="entry name" value="NAM-associated_C"/>
</dbReference>
<dbReference type="Proteomes" id="UP000619265">
    <property type="component" value="Unassembled WGS sequence"/>
</dbReference>
<evidence type="ECO:0000313" key="6">
    <source>
        <dbReference type="Proteomes" id="UP000619265"/>
    </source>
</evidence>
<name>A0A833THF9_JUGRE</name>
<evidence type="ECO:0000256" key="1">
    <source>
        <dbReference type="SAM" id="MobiDB-lite"/>
    </source>
</evidence>
<evidence type="ECO:0000313" key="5">
    <source>
        <dbReference type="EMBL" id="KAF5447002.1"/>
    </source>
</evidence>
<reference evidence="5" key="1">
    <citation type="submission" date="2015-10" db="EMBL/GenBank/DDBJ databases">
        <authorList>
            <person name="Martinez-Garcia P.J."/>
            <person name="Crepeau M.W."/>
            <person name="Puiu D."/>
            <person name="Gonzalez-Ibeas D."/>
            <person name="Whalen J."/>
            <person name="Stevens K."/>
            <person name="Paul R."/>
            <person name="Butterfield T."/>
            <person name="Britton M."/>
            <person name="Reagan R."/>
            <person name="Chakraborty S."/>
            <person name="Walawage S.L."/>
            <person name="Vasquez-Gross H.A."/>
            <person name="Cardeno C."/>
            <person name="Famula R."/>
            <person name="Pratt K."/>
            <person name="Kuruganti S."/>
            <person name="Aradhya M.K."/>
            <person name="Leslie C.A."/>
            <person name="Dandekar A.M."/>
            <person name="Salzberg S.L."/>
            <person name="Wegrzyn J.L."/>
            <person name="Langley C.H."/>
            <person name="Neale D.B."/>
        </authorList>
    </citation>
    <scope>NUCLEOTIDE SEQUENCE</scope>
    <source>
        <tissue evidence="5">Leaves</tissue>
    </source>
</reference>
<feature type="region of interest" description="Disordered" evidence="1">
    <location>
        <begin position="1"/>
        <end position="30"/>
    </location>
</feature>
<dbReference type="Gramene" id="Jr14_11820_p1">
    <property type="protein sequence ID" value="cds.Jr14_11820_p1"/>
    <property type="gene ID" value="Jr14_11820"/>
</dbReference>
<evidence type="ECO:0000259" key="2">
    <source>
        <dbReference type="Pfam" id="PF14303"/>
    </source>
</evidence>
<evidence type="ECO:0000313" key="4">
    <source>
        <dbReference type="EMBL" id="KAF5447001.1"/>
    </source>
</evidence>
<dbReference type="Gramene" id="Jr14_11830_p1">
    <property type="protein sequence ID" value="cds.Jr14_11830_p1"/>
    <property type="gene ID" value="Jr14_11830"/>
</dbReference>